<reference evidence="5" key="1">
    <citation type="submission" date="2021-12" db="EMBL/GenBank/DDBJ databases">
        <title>Convergent genome expansion in fungi linked to evolution of root-endophyte symbiosis.</title>
        <authorList>
            <consortium name="DOE Joint Genome Institute"/>
            <person name="Ke Y.-H."/>
            <person name="Bonito G."/>
            <person name="Liao H.-L."/>
            <person name="Looney B."/>
            <person name="Rojas-Flechas A."/>
            <person name="Nash J."/>
            <person name="Hameed K."/>
            <person name="Schadt C."/>
            <person name="Martin F."/>
            <person name="Crous P.W."/>
            <person name="Miettinen O."/>
            <person name="Magnuson J.K."/>
            <person name="Labbe J."/>
            <person name="Jacobson D."/>
            <person name="Doktycz M.J."/>
            <person name="Veneault-Fourrey C."/>
            <person name="Kuo A."/>
            <person name="Mondo S."/>
            <person name="Calhoun S."/>
            <person name="Riley R."/>
            <person name="Ohm R."/>
            <person name="LaButti K."/>
            <person name="Andreopoulos B."/>
            <person name="Pangilinan J."/>
            <person name="Nolan M."/>
            <person name="Tritt A."/>
            <person name="Clum A."/>
            <person name="Lipzen A."/>
            <person name="Daum C."/>
            <person name="Barry K."/>
            <person name="Grigoriev I.V."/>
            <person name="Vilgalys R."/>
        </authorList>
    </citation>
    <scope>NUCLEOTIDE SEQUENCE</scope>
    <source>
        <strain evidence="5">PMI_201</strain>
    </source>
</reference>
<evidence type="ECO:0000313" key="5">
    <source>
        <dbReference type="EMBL" id="KAH8690438.1"/>
    </source>
</evidence>
<evidence type="ECO:0000313" key="6">
    <source>
        <dbReference type="Proteomes" id="UP001201262"/>
    </source>
</evidence>
<dbReference type="GeneID" id="70244803"/>
<organism evidence="5 6">
    <name type="scientific">Talaromyces proteolyticus</name>
    <dbReference type="NCBI Taxonomy" id="1131652"/>
    <lineage>
        <taxon>Eukaryota</taxon>
        <taxon>Fungi</taxon>
        <taxon>Dikarya</taxon>
        <taxon>Ascomycota</taxon>
        <taxon>Pezizomycotina</taxon>
        <taxon>Eurotiomycetes</taxon>
        <taxon>Eurotiomycetidae</taxon>
        <taxon>Eurotiales</taxon>
        <taxon>Trichocomaceae</taxon>
        <taxon>Talaromyces</taxon>
        <taxon>Talaromyces sect. Bacilispori</taxon>
    </lineage>
</organism>
<keyword evidence="3 5" id="KW-0378">Hydrolase</keyword>
<name>A0AAD4KGA6_9EURO</name>
<evidence type="ECO:0000259" key="4">
    <source>
        <dbReference type="Pfam" id="PF06441"/>
    </source>
</evidence>
<keyword evidence="2" id="KW-0058">Aromatic hydrocarbons catabolism</keyword>
<dbReference type="InterPro" id="IPR029058">
    <property type="entry name" value="AB_hydrolase_fold"/>
</dbReference>
<evidence type="ECO:0000256" key="2">
    <source>
        <dbReference type="ARBA" id="ARBA00022797"/>
    </source>
</evidence>
<dbReference type="PIRSF" id="PIRSF001112">
    <property type="entry name" value="Epoxide_hydrolase"/>
    <property type="match status" value="1"/>
</dbReference>
<dbReference type="Pfam" id="PF06441">
    <property type="entry name" value="EHN"/>
    <property type="match status" value="1"/>
</dbReference>
<accession>A0AAD4KGA6</accession>
<sequence length="337" mass="38637">MGLKLPIPMADLKFNVPMPYTISVDGELLELTKQKLALARYPDEQTDFGEGNWAQGAKVSCVKQLAEFWRDKYNLGRGREAVRIVHPLTEPKDAADPAFHCIAPSIPGFGFSPAPTKLSKFCYTGWRFWLLYHRSIAIQYPKVVRAQHLNMFPVPPLSLWSASRAYLRWCLSAFTYSEFENKALQVRRNFETDQSGYLEQQKTRPQTLGFALGDSTVGLLAWFVEKFHDWGDVYEAFSDTDIITLVMMHWIQAFGRGMQEADKTFEVDVSVPTGASMYAKEQLHCPRDWADQAANIHYWKEYERGGQFSSLERPDMFVKDLPSFFSSPVVLKSYYCS</sequence>
<dbReference type="Proteomes" id="UP001201262">
    <property type="component" value="Unassembled WGS sequence"/>
</dbReference>
<dbReference type="GO" id="GO:0016746">
    <property type="term" value="F:acyltransferase activity"/>
    <property type="evidence" value="ECO:0007669"/>
    <property type="project" value="UniProtKB-KW"/>
</dbReference>
<dbReference type="GO" id="GO:0004301">
    <property type="term" value="F:epoxide hydrolase activity"/>
    <property type="evidence" value="ECO:0007669"/>
    <property type="project" value="TreeGrafter"/>
</dbReference>
<dbReference type="GO" id="GO:0097176">
    <property type="term" value="P:epoxide metabolic process"/>
    <property type="evidence" value="ECO:0007669"/>
    <property type="project" value="TreeGrafter"/>
</dbReference>
<dbReference type="Gene3D" id="3.40.50.1820">
    <property type="entry name" value="alpha/beta hydrolase"/>
    <property type="match status" value="3"/>
</dbReference>
<keyword evidence="5" id="KW-0012">Acyltransferase</keyword>
<gene>
    <name evidence="5" type="ORF">BGW36DRAFT_364018</name>
</gene>
<dbReference type="InterPro" id="IPR016292">
    <property type="entry name" value="Epoxide_hydrolase"/>
</dbReference>
<dbReference type="AlphaFoldDB" id="A0AAD4KGA6"/>
<dbReference type="SUPFAM" id="SSF53474">
    <property type="entry name" value="alpha/beta-Hydrolases"/>
    <property type="match status" value="1"/>
</dbReference>
<comment type="caution">
    <text evidence="5">The sequence shown here is derived from an EMBL/GenBank/DDBJ whole genome shotgun (WGS) entry which is preliminary data.</text>
</comment>
<dbReference type="PANTHER" id="PTHR21661:SF35">
    <property type="entry name" value="EPOXIDE HYDROLASE"/>
    <property type="match status" value="1"/>
</dbReference>
<evidence type="ECO:0000256" key="3">
    <source>
        <dbReference type="ARBA" id="ARBA00022801"/>
    </source>
</evidence>
<dbReference type="PRINTS" id="PR00412">
    <property type="entry name" value="EPOXHYDRLASE"/>
</dbReference>
<feature type="domain" description="Epoxide hydrolase N-terminal" evidence="4">
    <location>
        <begin position="18"/>
        <end position="76"/>
    </location>
</feature>
<comment type="similarity">
    <text evidence="1">Belongs to the peptidase S33 family.</text>
</comment>
<dbReference type="InterPro" id="IPR010497">
    <property type="entry name" value="Epoxide_hydro_N"/>
</dbReference>
<keyword evidence="6" id="KW-1185">Reference proteome</keyword>
<protein>
    <submittedName>
        <fullName evidence="5">Hydrolases or acyltransferase</fullName>
    </submittedName>
</protein>
<keyword evidence="5" id="KW-0808">Transferase</keyword>
<dbReference type="EMBL" id="JAJTJA010000013">
    <property type="protein sequence ID" value="KAH8690438.1"/>
    <property type="molecule type" value="Genomic_DNA"/>
</dbReference>
<evidence type="ECO:0000256" key="1">
    <source>
        <dbReference type="ARBA" id="ARBA00010088"/>
    </source>
</evidence>
<dbReference type="InterPro" id="IPR000639">
    <property type="entry name" value="Epox_hydrolase-like"/>
</dbReference>
<dbReference type="RefSeq" id="XP_046066634.1">
    <property type="nucleotide sequence ID" value="XM_046214516.1"/>
</dbReference>
<dbReference type="PANTHER" id="PTHR21661">
    <property type="entry name" value="EPOXIDE HYDROLASE 1-RELATED"/>
    <property type="match status" value="1"/>
</dbReference>
<proteinExistence type="inferred from homology"/>